<evidence type="ECO:0000313" key="3">
    <source>
        <dbReference type="Proteomes" id="UP000007819"/>
    </source>
</evidence>
<evidence type="ECO:0000256" key="1">
    <source>
        <dbReference type="SAM" id="Phobius"/>
    </source>
</evidence>
<reference evidence="2" key="2">
    <citation type="submission" date="2022-06" db="UniProtKB">
        <authorList>
            <consortium name="EnsemblMetazoa"/>
        </authorList>
    </citation>
    <scope>IDENTIFICATION</scope>
</reference>
<keyword evidence="1" id="KW-0472">Membrane</keyword>
<dbReference type="RefSeq" id="XP_029345586.1">
    <property type="nucleotide sequence ID" value="XM_029489726.1"/>
</dbReference>
<keyword evidence="1" id="KW-1133">Transmembrane helix</keyword>
<dbReference type="EnsemblMetazoa" id="XM_029489726.1">
    <property type="protein sequence ID" value="XP_029345586.1"/>
    <property type="gene ID" value="LOC115034091"/>
</dbReference>
<organism evidence="2 3">
    <name type="scientific">Acyrthosiphon pisum</name>
    <name type="common">Pea aphid</name>
    <dbReference type="NCBI Taxonomy" id="7029"/>
    <lineage>
        <taxon>Eukaryota</taxon>
        <taxon>Metazoa</taxon>
        <taxon>Ecdysozoa</taxon>
        <taxon>Arthropoda</taxon>
        <taxon>Hexapoda</taxon>
        <taxon>Insecta</taxon>
        <taxon>Pterygota</taxon>
        <taxon>Neoptera</taxon>
        <taxon>Paraneoptera</taxon>
        <taxon>Hemiptera</taxon>
        <taxon>Sternorrhyncha</taxon>
        <taxon>Aphidomorpha</taxon>
        <taxon>Aphidoidea</taxon>
        <taxon>Aphididae</taxon>
        <taxon>Macrosiphini</taxon>
        <taxon>Acyrthosiphon</taxon>
    </lineage>
</organism>
<dbReference type="KEGG" id="api:115034091"/>
<evidence type="ECO:0000313" key="2">
    <source>
        <dbReference type="EnsemblMetazoa" id="XP_029345586.1"/>
    </source>
</evidence>
<proteinExistence type="predicted"/>
<protein>
    <submittedName>
        <fullName evidence="2">Uncharacterized protein</fullName>
    </submittedName>
</protein>
<reference evidence="3" key="1">
    <citation type="submission" date="2010-06" db="EMBL/GenBank/DDBJ databases">
        <authorList>
            <person name="Jiang H."/>
            <person name="Abraham K."/>
            <person name="Ali S."/>
            <person name="Alsbrooks S.L."/>
            <person name="Anim B.N."/>
            <person name="Anosike U.S."/>
            <person name="Attaway T."/>
            <person name="Bandaranaike D.P."/>
            <person name="Battles P.K."/>
            <person name="Bell S.N."/>
            <person name="Bell A.V."/>
            <person name="Beltran B."/>
            <person name="Bickham C."/>
            <person name="Bustamante Y."/>
            <person name="Caleb T."/>
            <person name="Canada A."/>
            <person name="Cardenas V."/>
            <person name="Carter K."/>
            <person name="Chacko J."/>
            <person name="Chandrabose M.N."/>
            <person name="Chavez D."/>
            <person name="Chavez A."/>
            <person name="Chen L."/>
            <person name="Chu H.-S."/>
            <person name="Claassen K.J."/>
            <person name="Cockrell R."/>
            <person name="Collins M."/>
            <person name="Cooper J.A."/>
            <person name="Cree A."/>
            <person name="Curry S.M."/>
            <person name="Da Y."/>
            <person name="Dao M.D."/>
            <person name="Das B."/>
            <person name="Davila M.-L."/>
            <person name="Davy-Carroll L."/>
            <person name="Denson S."/>
            <person name="Dinh H."/>
            <person name="Ebong V.E."/>
            <person name="Edwards J.R."/>
            <person name="Egan A."/>
            <person name="El-Daye J."/>
            <person name="Escobedo L."/>
            <person name="Fernandez S."/>
            <person name="Fernando P.R."/>
            <person name="Flagg N."/>
            <person name="Forbes L.D."/>
            <person name="Fowler R.G."/>
            <person name="Fu Q."/>
            <person name="Gabisi R.A."/>
            <person name="Ganer J."/>
            <person name="Garbino Pronczuk A."/>
            <person name="Garcia R.M."/>
            <person name="Garner T."/>
            <person name="Garrett T.E."/>
            <person name="Gonzalez D.A."/>
            <person name="Hamid H."/>
            <person name="Hawkins E.S."/>
            <person name="Hirani K."/>
            <person name="Hogues M.E."/>
            <person name="Hollins B."/>
            <person name="Hsiao C.-H."/>
            <person name="Jabil R."/>
            <person name="James M.L."/>
            <person name="Jhangiani S.N."/>
            <person name="Johnson B."/>
            <person name="Johnson Q."/>
            <person name="Joshi V."/>
            <person name="Kalu J.B."/>
            <person name="Kam C."/>
            <person name="Kashfia A."/>
            <person name="Keebler J."/>
            <person name="Kisamo H."/>
            <person name="Kovar C.L."/>
            <person name="Lago L.A."/>
            <person name="Lai C.-Y."/>
            <person name="Laidlaw J."/>
            <person name="Lara F."/>
            <person name="Le T.-K."/>
            <person name="Lee S.L."/>
            <person name="Legall F.H."/>
            <person name="Lemon S.J."/>
            <person name="Lewis L.R."/>
            <person name="Li B."/>
            <person name="Liu Y."/>
            <person name="Liu Y.-S."/>
            <person name="Lopez J."/>
            <person name="Lozado R.J."/>
            <person name="Lu J."/>
            <person name="Madu R.C."/>
            <person name="Maheshwari M."/>
            <person name="Maheshwari R."/>
            <person name="Malloy K."/>
            <person name="Martinez E."/>
            <person name="Mathew T."/>
            <person name="Mercado I.C."/>
            <person name="Mercado C."/>
            <person name="Meyer B."/>
            <person name="Montgomery K."/>
            <person name="Morgan M.B."/>
            <person name="Munidasa M."/>
            <person name="Nazareth L.V."/>
            <person name="Nelson J."/>
            <person name="Ng B.M."/>
            <person name="Nguyen N.B."/>
            <person name="Nguyen P.Q."/>
            <person name="Nguyen T."/>
            <person name="Obregon M."/>
            <person name="Okwuonu G.O."/>
            <person name="Onwere C.G."/>
            <person name="Orozco G."/>
            <person name="Parra A."/>
            <person name="Patel S."/>
            <person name="Patil S."/>
            <person name="Perez A."/>
            <person name="Perez Y."/>
            <person name="Pham C."/>
            <person name="Primus E.L."/>
            <person name="Pu L.-L."/>
            <person name="Puazo M."/>
            <person name="Qin X."/>
            <person name="Quiroz J.B."/>
            <person name="Reese J."/>
            <person name="Richards S."/>
            <person name="Rives C.M."/>
            <person name="Robberts R."/>
            <person name="Ruiz S.J."/>
            <person name="Ruiz M.J."/>
            <person name="Santibanez J."/>
            <person name="Schneider B.W."/>
            <person name="Sisson I."/>
            <person name="Smith M."/>
            <person name="Sodergren E."/>
            <person name="Song X.-Z."/>
            <person name="Song B.B."/>
            <person name="Summersgill H."/>
            <person name="Thelus R."/>
            <person name="Thornton R.D."/>
            <person name="Trejos Z.Y."/>
            <person name="Usmani K."/>
            <person name="Vattathil S."/>
            <person name="Villasana D."/>
            <person name="Walker D.L."/>
            <person name="Wang S."/>
            <person name="Wang K."/>
            <person name="White C.S."/>
            <person name="Williams A.C."/>
            <person name="Williamson J."/>
            <person name="Wilson K."/>
            <person name="Woghiren I.O."/>
            <person name="Woodworth J.R."/>
            <person name="Worley K.C."/>
            <person name="Wright R.A."/>
            <person name="Wu W."/>
            <person name="Young L."/>
            <person name="Zhang L."/>
            <person name="Zhang J."/>
            <person name="Zhu Y."/>
            <person name="Muzny D.M."/>
            <person name="Weinstock G."/>
            <person name="Gibbs R.A."/>
        </authorList>
    </citation>
    <scope>NUCLEOTIDE SEQUENCE [LARGE SCALE GENOMIC DNA]</scope>
    <source>
        <strain evidence="3">LSR1</strain>
    </source>
</reference>
<feature type="transmembrane region" description="Helical" evidence="1">
    <location>
        <begin position="6"/>
        <end position="22"/>
    </location>
</feature>
<sequence>MFLSYGTVPMFAFTILLNFFFLNSPIKSQERGTIYELCQDCLNDTCHKEKNRPCMTRYDGWFLCYTCEIELGDDQFYTLEECKTGCTDPERVCMCTYRYVFRVYQKRSSRKRWLFRPMRFDNRAATEPNVQVSSVRHHQHARREIRYN</sequence>
<keyword evidence="3" id="KW-1185">Reference proteome</keyword>
<keyword evidence="1" id="KW-0812">Transmembrane</keyword>
<dbReference type="GeneID" id="115034091"/>
<dbReference type="AlphaFoldDB" id="A0A8R2JSZ7"/>
<accession>A0A8R2JSZ7</accession>
<name>A0A8R2JSZ7_ACYPI</name>
<dbReference type="OrthoDB" id="6608935at2759"/>
<dbReference type="Proteomes" id="UP000007819">
    <property type="component" value="Chromosome A2"/>
</dbReference>